<name>U7QJC7_9CYAN</name>
<evidence type="ECO:0000313" key="1">
    <source>
        <dbReference type="EMBL" id="ERT06521.1"/>
    </source>
</evidence>
<reference evidence="1 2" key="1">
    <citation type="journal article" date="2013" name="Front. Microbiol.">
        <title>Comparative genomic analyses of the cyanobacterium, Lyngbya aestuarii BL J, a powerful hydrogen producer.</title>
        <authorList>
            <person name="Kothari A."/>
            <person name="Vaughn M."/>
            <person name="Garcia-Pichel F."/>
        </authorList>
    </citation>
    <scope>NUCLEOTIDE SEQUENCE [LARGE SCALE GENOMIC DNA]</scope>
    <source>
        <strain evidence="1 2">BL J</strain>
    </source>
</reference>
<evidence type="ECO:0000313" key="2">
    <source>
        <dbReference type="Proteomes" id="UP000017127"/>
    </source>
</evidence>
<organism evidence="1 2">
    <name type="scientific">Lyngbya aestuarii BL J</name>
    <dbReference type="NCBI Taxonomy" id="1348334"/>
    <lineage>
        <taxon>Bacteria</taxon>
        <taxon>Bacillati</taxon>
        <taxon>Cyanobacteriota</taxon>
        <taxon>Cyanophyceae</taxon>
        <taxon>Oscillatoriophycideae</taxon>
        <taxon>Oscillatoriales</taxon>
        <taxon>Microcoleaceae</taxon>
        <taxon>Lyngbya</taxon>
    </lineage>
</organism>
<gene>
    <name evidence="1" type="ORF">M595_3497</name>
</gene>
<proteinExistence type="predicted"/>
<dbReference type="EMBL" id="AUZM01000035">
    <property type="protein sequence ID" value="ERT06521.1"/>
    <property type="molecule type" value="Genomic_DNA"/>
</dbReference>
<protein>
    <submittedName>
        <fullName evidence="1">Uncharacterized protein</fullName>
    </submittedName>
</protein>
<comment type="caution">
    <text evidence="1">The sequence shown here is derived from an EMBL/GenBank/DDBJ whole genome shotgun (WGS) entry which is preliminary data.</text>
</comment>
<sequence length="40" mass="4528">MIEDGRLNLGSENRSNHLADIPIDPTVRILTNLTLKLERV</sequence>
<dbReference type="AlphaFoldDB" id="U7QJC7"/>
<accession>U7QJC7</accession>
<keyword evidence="2" id="KW-1185">Reference proteome</keyword>
<dbReference type="Proteomes" id="UP000017127">
    <property type="component" value="Unassembled WGS sequence"/>
</dbReference>